<feature type="compositionally biased region" description="Basic and acidic residues" evidence="1">
    <location>
        <begin position="191"/>
        <end position="209"/>
    </location>
</feature>
<keyword evidence="3" id="KW-1185">Reference proteome</keyword>
<evidence type="ECO:0000313" key="3">
    <source>
        <dbReference type="Proteomes" id="UP000799770"/>
    </source>
</evidence>
<dbReference type="AlphaFoldDB" id="A0A6A5ZFP0"/>
<dbReference type="Proteomes" id="UP000799770">
    <property type="component" value="Unassembled WGS sequence"/>
</dbReference>
<protein>
    <submittedName>
        <fullName evidence="2">Uncharacterized protein</fullName>
    </submittedName>
</protein>
<proteinExistence type="predicted"/>
<name>A0A6A5ZFP0_9PLEO</name>
<accession>A0A6A5ZFP0</accession>
<dbReference type="EMBL" id="ML977318">
    <property type="protein sequence ID" value="KAF2117753.1"/>
    <property type="molecule type" value="Genomic_DNA"/>
</dbReference>
<dbReference type="OrthoDB" id="4187154at2759"/>
<feature type="region of interest" description="Disordered" evidence="1">
    <location>
        <begin position="169"/>
        <end position="231"/>
    </location>
</feature>
<evidence type="ECO:0000313" key="2">
    <source>
        <dbReference type="EMBL" id="KAF2117753.1"/>
    </source>
</evidence>
<organism evidence="2 3">
    <name type="scientific">Lophiotrema nucula</name>
    <dbReference type="NCBI Taxonomy" id="690887"/>
    <lineage>
        <taxon>Eukaryota</taxon>
        <taxon>Fungi</taxon>
        <taxon>Dikarya</taxon>
        <taxon>Ascomycota</taxon>
        <taxon>Pezizomycotina</taxon>
        <taxon>Dothideomycetes</taxon>
        <taxon>Pleosporomycetidae</taxon>
        <taxon>Pleosporales</taxon>
        <taxon>Lophiotremataceae</taxon>
        <taxon>Lophiotrema</taxon>
    </lineage>
</organism>
<evidence type="ECO:0000256" key="1">
    <source>
        <dbReference type="SAM" id="MobiDB-lite"/>
    </source>
</evidence>
<feature type="compositionally biased region" description="Basic residues" evidence="1">
    <location>
        <begin position="179"/>
        <end position="190"/>
    </location>
</feature>
<gene>
    <name evidence="2" type="ORF">BDV96DRAFT_644094</name>
</gene>
<sequence length="492" mass="54592">MSRTVELGRAVLQSTGAQLQLWLTTLITISPEQATTNLNKLSHAALLELLSSGDVWVRRGNGMHLVLELTVLGEHLDQLNTERLARGIINAPAWQQLKLLPSLPLHDSEHVPDNTLRINVNHARLNLDDQSPGRHRILADVSYADVRPPDGIQTICLQSVHYSMDILKLRGTSSNNPPKRPKHAHLQRKPVNKDAQSDDEHDQLYDVENRPGMPTSRGSDVATSGSSPLRRNGRKLSLSLSFDDLAEKNFRSPDVLLDVGNLVDASIRLSMGYISTRNLKGLNVKVNAFTISLGQICPALWRPAYLQALSQRARLIPNISRSMNGIMNKTGVSTSMNNKFARLANVPRGLDRPADDDYCLRPASERGAVGAIQARLWTGMQRELQAQRIEQLQPFFASDSRIGVRLEASEKDPDLFEAEGAAEHNKETLGGAEYDDLFASFDPEATIASRPLALGRDGKLDDIQQSRRNGTVAATDNDTYYHLQETTRMWMS</sequence>
<reference evidence="2" key="1">
    <citation type="journal article" date="2020" name="Stud. Mycol.">
        <title>101 Dothideomycetes genomes: a test case for predicting lifestyles and emergence of pathogens.</title>
        <authorList>
            <person name="Haridas S."/>
            <person name="Albert R."/>
            <person name="Binder M."/>
            <person name="Bloem J."/>
            <person name="Labutti K."/>
            <person name="Salamov A."/>
            <person name="Andreopoulos B."/>
            <person name="Baker S."/>
            <person name="Barry K."/>
            <person name="Bills G."/>
            <person name="Bluhm B."/>
            <person name="Cannon C."/>
            <person name="Castanera R."/>
            <person name="Culley D."/>
            <person name="Daum C."/>
            <person name="Ezra D."/>
            <person name="Gonzalez J."/>
            <person name="Henrissat B."/>
            <person name="Kuo A."/>
            <person name="Liang C."/>
            <person name="Lipzen A."/>
            <person name="Lutzoni F."/>
            <person name="Magnuson J."/>
            <person name="Mondo S."/>
            <person name="Nolan M."/>
            <person name="Ohm R."/>
            <person name="Pangilinan J."/>
            <person name="Park H.-J."/>
            <person name="Ramirez L."/>
            <person name="Alfaro M."/>
            <person name="Sun H."/>
            <person name="Tritt A."/>
            <person name="Yoshinaga Y."/>
            <person name="Zwiers L.-H."/>
            <person name="Turgeon B."/>
            <person name="Goodwin S."/>
            <person name="Spatafora J."/>
            <person name="Crous P."/>
            <person name="Grigoriev I."/>
        </authorList>
    </citation>
    <scope>NUCLEOTIDE SEQUENCE</scope>
    <source>
        <strain evidence="2">CBS 627.86</strain>
    </source>
</reference>
<feature type="compositionally biased region" description="Polar residues" evidence="1">
    <location>
        <begin position="216"/>
        <end position="229"/>
    </location>
</feature>